<reference evidence="2 3" key="1">
    <citation type="submission" date="2017-10" db="EMBL/GenBank/DDBJ databases">
        <authorList>
            <person name="Regsiter A."/>
            <person name="William W."/>
        </authorList>
    </citation>
    <scope>NUCLEOTIDE SEQUENCE [LARGE SCALE GENOMIC DNA]</scope>
    <source>
        <strain evidence="2 3">CFBP6991</strain>
    </source>
</reference>
<sequence>MMEPRMSGTEIDNSKSANGEQSTGKITVVYRAKVVLGGKVIDLGEFESEEEAEQAIMIAEVDWDQDLDDAKYPSKSRDCYNCDGSGQGKDDECNTCAGTGRIPV</sequence>
<dbReference type="Gene3D" id="6.20.20.10">
    <property type="match status" value="1"/>
</dbReference>
<feature type="compositionally biased region" description="Polar residues" evidence="1">
    <location>
        <begin position="10"/>
        <end position="22"/>
    </location>
</feature>
<evidence type="ECO:0000313" key="2">
    <source>
        <dbReference type="EMBL" id="SOO23246.1"/>
    </source>
</evidence>
<dbReference type="InterPro" id="IPR036410">
    <property type="entry name" value="HSP_DnaJ_Cys-rich_dom_sf"/>
</dbReference>
<protein>
    <submittedName>
        <fullName evidence="2">Uncharacterized protein</fullName>
    </submittedName>
</protein>
<dbReference type="AlphaFoldDB" id="A0A7Z7IYZ3"/>
<evidence type="ECO:0000313" key="3">
    <source>
        <dbReference type="Proteomes" id="UP000234345"/>
    </source>
</evidence>
<dbReference type="Proteomes" id="UP000234345">
    <property type="component" value="Unassembled WGS sequence"/>
</dbReference>
<comment type="caution">
    <text evidence="2">The sequence shown here is derived from an EMBL/GenBank/DDBJ whole genome shotgun (WGS) entry which is preliminary data.</text>
</comment>
<name>A0A7Z7IYZ3_XANCH</name>
<dbReference type="EMBL" id="OCZC01000046">
    <property type="protein sequence ID" value="SOO23246.1"/>
    <property type="molecule type" value="Genomic_DNA"/>
</dbReference>
<dbReference type="SUPFAM" id="SSF57938">
    <property type="entry name" value="DnaJ/Hsp40 cysteine-rich domain"/>
    <property type="match status" value="1"/>
</dbReference>
<accession>A0A7Z7IYZ3</accession>
<feature type="region of interest" description="Disordered" evidence="1">
    <location>
        <begin position="1"/>
        <end position="22"/>
    </location>
</feature>
<gene>
    <name evidence="2" type="ORF">XFF6991_180357</name>
</gene>
<organism evidence="2 3">
    <name type="scientific">Xanthomonas campestris pv. phaseoli</name>
    <dbReference type="NCBI Taxonomy" id="317013"/>
    <lineage>
        <taxon>Bacteria</taxon>
        <taxon>Pseudomonadati</taxon>
        <taxon>Pseudomonadota</taxon>
        <taxon>Gammaproteobacteria</taxon>
        <taxon>Lysobacterales</taxon>
        <taxon>Lysobacteraceae</taxon>
        <taxon>Xanthomonas</taxon>
    </lineage>
</organism>
<evidence type="ECO:0000256" key="1">
    <source>
        <dbReference type="SAM" id="MobiDB-lite"/>
    </source>
</evidence>
<proteinExistence type="predicted"/>